<evidence type="ECO:0000313" key="1">
    <source>
        <dbReference type="EMBL" id="AGA26625.1"/>
    </source>
</evidence>
<evidence type="ECO:0000313" key="2">
    <source>
        <dbReference type="Proteomes" id="UP000010798"/>
    </source>
</evidence>
<keyword evidence="2" id="KW-1185">Reference proteome</keyword>
<dbReference type="HOGENOM" id="CLU_2371251_0_0_0"/>
<accession>L0DCM4</accession>
<gene>
    <name evidence="1" type="ordered locus">Sinac_2311</name>
</gene>
<protein>
    <submittedName>
        <fullName evidence="1">Uncharacterized protein</fullName>
    </submittedName>
</protein>
<dbReference type="EMBL" id="CP003364">
    <property type="protein sequence ID" value="AGA26625.1"/>
    <property type="molecule type" value="Genomic_DNA"/>
</dbReference>
<dbReference type="KEGG" id="saci:Sinac_2311"/>
<sequence>MTQVDLEVARRVQAPLGDAFILSLAASARMENVQAILKPDWVIDYMHAVIVPQDETIRQGRFLKIRGRCRFGGVGQANLAIYVLCGWRISWSVTR</sequence>
<dbReference type="AlphaFoldDB" id="L0DCM4"/>
<proteinExistence type="predicted"/>
<dbReference type="Proteomes" id="UP000010798">
    <property type="component" value="Chromosome"/>
</dbReference>
<name>L0DCM4_SINAD</name>
<organism evidence="1 2">
    <name type="scientific">Singulisphaera acidiphila (strain ATCC BAA-1392 / DSM 18658 / VKM B-2454 / MOB10)</name>
    <dbReference type="NCBI Taxonomy" id="886293"/>
    <lineage>
        <taxon>Bacteria</taxon>
        <taxon>Pseudomonadati</taxon>
        <taxon>Planctomycetota</taxon>
        <taxon>Planctomycetia</taxon>
        <taxon>Isosphaerales</taxon>
        <taxon>Isosphaeraceae</taxon>
        <taxon>Singulisphaera</taxon>
    </lineage>
</organism>
<reference evidence="1 2" key="1">
    <citation type="submission" date="2012-02" db="EMBL/GenBank/DDBJ databases">
        <title>Complete sequence of chromosome of Singulisphaera acidiphila DSM 18658.</title>
        <authorList>
            <consortium name="US DOE Joint Genome Institute (JGI-PGF)"/>
            <person name="Lucas S."/>
            <person name="Copeland A."/>
            <person name="Lapidus A."/>
            <person name="Glavina del Rio T."/>
            <person name="Dalin E."/>
            <person name="Tice H."/>
            <person name="Bruce D."/>
            <person name="Goodwin L."/>
            <person name="Pitluck S."/>
            <person name="Peters L."/>
            <person name="Ovchinnikova G."/>
            <person name="Chertkov O."/>
            <person name="Kyrpides N."/>
            <person name="Mavromatis K."/>
            <person name="Ivanova N."/>
            <person name="Brettin T."/>
            <person name="Detter J.C."/>
            <person name="Han C."/>
            <person name="Larimer F."/>
            <person name="Land M."/>
            <person name="Hauser L."/>
            <person name="Markowitz V."/>
            <person name="Cheng J.-F."/>
            <person name="Hugenholtz P."/>
            <person name="Woyke T."/>
            <person name="Wu D."/>
            <person name="Tindall B."/>
            <person name="Pomrenke H."/>
            <person name="Brambilla E."/>
            <person name="Klenk H.-P."/>
            <person name="Eisen J.A."/>
        </authorList>
    </citation>
    <scope>NUCLEOTIDE SEQUENCE [LARGE SCALE GENOMIC DNA]</scope>
    <source>
        <strain evidence="2">ATCC BAA-1392 / DSM 18658 / VKM B-2454 / MOB10</strain>
    </source>
</reference>